<dbReference type="Gene3D" id="3.30.450.20">
    <property type="entry name" value="PAS domain"/>
    <property type="match status" value="1"/>
</dbReference>
<dbReference type="SMART" id="SM00388">
    <property type="entry name" value="HisKA"/>
    <property type="match status" value="1"/>
</dbReference>
<dbReference type="Pfam" id="PF00512">
    <property type="entry name" value="HisKA"/>
    <property type="match status" value="1"/>
</dbReference>
<dbReference type="RefSeq" id="WP_084333639.1">
    <property type="nucleotide sequence ID" value="NZ_FNFD01000005.1"/>
</dbReference>
<dbReference type="SUPFAM" id="SSF55874">
    <property type="entry name" value="ATPase domain of HSP90 chaperone/DNA topoisomerase II/histidine kinase"/>
    <property type="match status" value="1"/>
</dbReference>
<dbReference type="CDD" id="cd00082">
    <property type="entry name" value="HisKA"/>
    <property type="match status" value="1"/>
</dbReference>
<evidence type="ECO:0000259" key="4">
    <source>
        <dbReference type="PROSITE" id="PS50109"/>
    </source>
</evidence>
<dbReference type="InterPro" id="IPR000014">
    <property type="entry name" value="PAS"/>
</dbReference>
<dbReference type="InterPro" id="IPR035965">
    <property type="entry name" value="PAS-like_dom_sf"/>
</dbReference>
<dbReference type="InterPro" id="IPR003594">
    <property type="entry name" value="HATPase_dom"/>
</dbReference>
<dbReference type="InterPro" id="IPR003661">
    <property type="entry name" value="HisK_dim/P_dom"/>
</dbReference>
<dbReference type="Proteomes" id="UP000198706">
    <property type="component" value="Unassembled WGS sequence"/>
</dbReference>
<protein>
    <recommendedName>
        <fullName evidence="2">histidine kinase</fullName>
        <ecNumber evidence="2">2.7.13.3</ecNumber>
    </recommendedName>
</protein>
<sequence>MLTEDVQPFVKEGDTALSEHDRVWTLVPDILAIASHEGCFRRVNPAFSDILGWTEKEATRNSLQTLAHPEQEETLVGQLENLGRGLPMQGFELRLRHKAGGYRWISWSATHKGDCLYLVGRDVTWEKEAAAAKHSVQGALYQAQKMEALGQLAGRVSHDINNLLTSIVFGLDLLNRRLASGRVQELDQLIEVALTSAQRATDRTQQLLAFARKQPLDIRPVDVNQLISQLLPELEQSLGTQNRLSVDTMDGLWLASSDRLHLENTLIQLMTNAREAMPEGGCVTLSTGNVHLDAAATEGCIGLESGDYVQVTLKDNGIGMPQAVLERVFDPFFTTKPASGDVGLGLSMIYGFVRQVRGHVRIDSELGRGTLVRLYFPRCNGNEGAQ</sequence>
<dbReference type="NCBIfam" id="TIGR00229">
    <property type="entry name" value="sensory_box"/>
    <property type="match status" value="1"/>
</dbReference>
<evidence type="ECO:0000313" key="7">
    <source>
        <dbReference type="Proteomes" id="UP000198706"/>
    </source>
</evidence>
<feature type="domain" description="Histidine kinase" evidence="4">
    <location>
        <begin position="155"/>
        <end position="380"/>
    </location>
</feature>
<dbReference type="PANTHER" id="PTHR43065:SF42">
    <property type="entry name" value="TWO-COMPONENT SENSOR PPRA"/>
    <property type="match status" value="1"/>
</dbReference>
<evidence type="ECO:0000256" key="2">
    <source>
        <dbReference type="ARBA" id="ARBA00012438"/>
    </source>
</evidence>
<proteinExistence type="predicted"/>
<dbReference type="InterPro" id="IPR036097">
    <property type="entry name" value="HisK_dim/P_sf"/>
</dbReference>
<dbReference type="SUPFAM" id="SSF47384">
    <property type="entry name" value="Homodimeric domain of signal transducing histidine kinase"/>
    <property type="match status" value="1"/>
</dbReference>
<feature type="domain" description="PAS" evidence="5">
    <location>
        <begin position="27"/>
        <end position="86"/>
    </location>
</feature>
<dbReference type="SUPFAM" id="SSF55785">
    <property type="entry name" value="PYP-like sensor domain (PAS domain)"/>
    <property type="match status" value="1"/>
</dbReference>
<dbReference type="InterPro" id="IPR013655">
    <property type="entry name" value="PAS_fold_3"/>
</dbReference>
<evidence type="ECO:0000259" key="5">
    <source>
        <dbReference type="PROSITE" id="PS50112"/>
    </source>
</evidence>
<dbReference type="CDD" id="cd00130">
    <property type="entry name" value="PAS"/>
    <property type="match status" value="1"/>
</dbReference>
<gene>
    <name evidence="6" type="ORF">SAMN05216186_10510</name>
</gene>
<evidence type="ECO:0000313" key="6">
    <source>
        <dbReference type="EMBL" id="SDK18702.1"/>
    </source>
</evidence>
<accession>A0A1G8ZU97</accession>
<dbReference type="SMART" id="SM00091">
    <property type="entry name" value="PAS"/>
    <property type="match status" value="1"/>
</dbReference>
<dbReference type="PRINTS" id="PR00344">
    <property type="entry name" value="BCTRLSENSOR"/>
</dbReference>
<dbReference type="Gene3D" id="3.30.565.10">
    <property type="entry name" value="Histidine kinase-like ATPase, C-terminal domain"/>
    <property type="match status" value="1"/>
</dbReference>
<dbReference type="GO" id="GO:0000155">
    <property type="term" value="F:phosphorelay sensor kinase activity"/>
    <property type="evidence" value="ECO:0007669"/>
    <property type="project" value="InterPro"/>
</dbReference>
<comment type="catalytic activity">
    <reaction evidence="1">
        <text>ATP + protein L-histidine = ADP + protein N-phospho-L-histidine.</text>
        <dbReference type="EC" id="2.7.13.3"/>
    </reaction>
</comment>
<dbReference type="Pfam" id="PF02518">
    <property type="entry name" value="HATPase_c"/>
    <property type="match status" value="1"/>
</dbReference>
<dbReference type="AlphaFoldDB" id="A0A1G8ZU97"/>
<dbReference type="STRING" id="137658.SAMN05216186_10510"/>
<dbReference type="Gene3D" id="1.10.287.130">
    <property type="match status" value="1"/>
</dbReference>
<organism evidence="6 7">
    <name type="scientific">Pseudomonas indica</name>
    <dbReference type="NCBI Taxonomy" id="137658"/>
    <lineage>
        <taxon>Bacteria</taxon>
        <taxon>Pseudomonadati</taxon>
        <taxon>Pseudomonadota</taxon>
        <taxon>Gammaproteobacteria</taxon>
        <taxon>Pseudomonadales</taxon>
        <taxon>Pseudomonadaceae</taxon>
        <taxon>Pseudomonas</taxon>
    </lineage>
</organism>
<keyword evidence="7" id="KW-1185">Reference proteome</keyword>
<dbReference type="SMART" id="SM00387">
    <property type="entry name" value="HATPase_c"/>
    <property type="match status" value="1"/>
</dbReference>
<evidence type="ECO:0000256" key="1">
    <source>
        <dbReference type="ARBA" id="ARBA00000085"/>
    </source>
</evidence>
<dbReference type="PROSITE" id="PS50109">
    <property type="entry name" value="HIS_KIN"/>
    <property type="match status" value="1"/>
</dbReference>
<reference evidence="6 7" key="1">
    <citation type="submission" date="2016-10" db="EMBL/GenBank/DDBJ databases">
        <authorList>
            <person name="de Groot N.N."/>
        </authorList>
    </citation>
    <scope>NUCLEOTIDE SEQUENCE [LARGE SCALE GENOMIC DNA]</scope>
    <source>
        <strain evidence="6 7">JCM 21544</strain>
    </source>
</reference>
<dbReference type="PANTHER" id="PTHR43065">
    <property type="entry name" value="SENSOR HISTIDINE KINASE"/>
    <property type="match status" value="1"/>
</dbReference>
<dbReference type="PROSITE" id="PS50112">
    <property type="entry name" value="PAS"/>
    <property type="match status" value="1"/>
</dbReference>
<dbReference type="InterPro" id="IPR005467">
    <property type="entry name" value="His_kinase_dom"/>
</dbReference>
<dbReference type="InterPro" id="IPR004358">
    <property type="entry name" value="Sig_transdc_His_kin-like_C"/>
</dbReference>
<dbReference type="InterPro" id="IPR036890">
    <property type="entry name" value="HATPase_C_sf"/>
</dbReference>
<dbReference type="Pfam" id="PF08447">
    <property type="entry name" value="PAS_3"/>
    <property type="match status" value="1"/>
</dbReference>
<dbReference type="EMBL" id="FNFD01000005">
    <property type="protein sequence ID" value="SDK18702.1"/>
    <property type="molecule type" value="Genomic_DNA"/>
</dbReference>
<evidence type="ECO:0000256" key="3">
    <source>
        <dbReference type="ARBA" id="ARBA00022553"/>
    </source>
</evidence>
<dbReference type="EC" id="2.7.13.3" evidence="2"/>
<name>A0A1G8ZU97_9PSED</name>
<keyword evidence="3" id="KW-0597">Phosphoprotein</keyword>